<dbReference type="PROSITE" id="PS51011">
    <property type="entry name" value="ARID"/>
    <property type="match status" value="1"/>
</dbReference>
<reference evidence="6" key="2">
    <citation type="submission" date="2025-08" db="UniProtKB">
        <authorList>
            <consortium name="RefSeq"/>
        </authorList>
    </citation>
    <scope>IDENTIFICATION</scope>
    <source>
        <tissue evidence="6">Leaf</tissue>
    </source>
</reference>
<dbReference type="Proteomes" id="UP000694864">
    <property type="component" value="Chromosome 17"/>
</dbReference>
<feature type="DNA-binding region" description="HMG box" evidence="1">
    <location>
        <begin position="196"/>
        <end position="263"/>
    </location>
</feature>
<evidence type="ECO:0000313" key="6">
    <source>
        <dbReference type="RefSeq" id="XP_010480113.1"/>
    </source>
</evidence>
<reference evidence="5" key="1">
    <citation type="journal article" date="2014" name="Nat. Commun.">
        <title>The emerging biofuel crop Camelina sativa retains a highly undifferentiated hexaploid genome structure.</title>
        <authorList>
            <person name="Kagale S."/>
            <person name="Koh C."/>
            <person name="Nixon J."/>
            <person name="Bollina V."/>
            <person name="Clarke W.E."/>
            <person name="Tuteja R."/>
            <person name="Spillane C."/>
            <person name="Robinson S.J."/>
            <person name="Links M.G."/>
            <person name="Clarke C."/>
            <person name="Higgins E.E."/>
            <person name="Huebert T."/>
            <person name="Sharpe A.G."/>
            <person name="Parkin I.A."/>
        </authorList>
    </citation>
    <scope>NUCLEOTIDE SEQUENCE [LARGE SCALE GENOMIC DNA]</scope>
    <source>
        <strain evidence="5">cv. DH55</strain>
    </source>
</reference>
<dbReference type="Pfam" id="PF01388">
    <property type="entry name" value="ARID"/>
    <property type="match status" value="1"/>
</dbReference>
<evidence type="ECO:0000259" key="4">
    <source>
        <dbReference type="PROSITE" id="PS51011"/>
    </source>
</evidence>
<keyword evidence="1" id="KW-0539">Nucleus</keyword>
<evidence type="ECO:0000256" key="2">
    <source>
        <dbReference type="SAM" id="MobiDB-lite"/>
    </source>
</evidence>
<dbReference type="Gene3D" id="1.10.150.60">
    <property type="entry name" value="ARID DNA-binding domain"/>
    <property type="match status" value="1"/>
</dbReference>
<evidence type="ECO:0000259" key="3">
    <source>
        <dbReference type="PROSITE" id="PS50118"/>
    </source>
</evidence>
<organism evidence="5 6">
    <name type="scientific">Camelina sativa</name>
    <name type="common">False flax</name>
    <name type="synonym">Myagrum sativum</name>
    <dbReference type="NCBI Taxonomy" id="90675"/>
    <lineage>
        <taxon>Eukaryota</taxon>
        <taxon>Viridiplantae</taxon>
        <taxon>Streptophyta</taxon>
        <taxon>Embryophyta</taxon>
        <taxon>Tracheophyta</taxon>
        <taxon>Spermatophyta</taxon>
        <taxon>Magnoliopsida</taxon>
        <taxon>eudicotyledons</taxon>
        <taxon>Gunneridae</taxon>
        <taxon>Pentapetalae</taxon>
        <taxon>rosids</taxon>
        <taxon>malvids</taxon>
        <taxon>Brassicales</taxon>
        <taxon>Brassicaceae</taxon>
        <taxon>Camelineae</taxon>
        <taxon>Camelina</taxon>
    </lineage>
</organism>
<feature type="region of interest" description="Disordered" evidence="2">
    <location>
        <begin position="175"/>
        <end position="198"/>
    </location>
</feature>
<dbReference type="SUPFAM" id="SSF46774">
    <property type="entry name" value="ARID-like"/>
    <property type="match status" value="1"/>
</dbReference>
<gene>
    <name evidence="6" type="primary">LOC104758854</name>
</gene>
<name>A0ABM0X3N0_CAMSA</name>
<dbReference type="SMART" id="SM00501">
    <property type="entry name" value="BRIGHT"/>
    <property type="match status" value="1"/>
</dbReference>
<dbReference type="Gene3D" id="1.10.30.10">
    <property type="entry name" value="High mobility group box domain"/>
    <property type="match status" value="1"/>
</dbReference>
<dbReference type="PANTHER" id="PTHR46691:SF6">
    <property type="entry name" value="HIGH MOBILITY GROUP B PROTEIN 10-RELATED"/>
    <property type="match status" value="1"/>
</dbReference>
<dbReference type="InterPro" id="IPR036431">
    <property type="entry name" value="ARID_dom_sf"/>
</dbReference>
<accession>A0ABM0X3N0</accession>
<keyword evidence="5" id="KW-1185">Reference proteome</keyword>
<dbReference type="CDD" id="cd22009">
    <property type="entry name" value="HMG-box_AtHMGB9-like"/>
    <property type="match status" value="1"/>
</dbReference>
<dbReference type="InterPro" id="IPR001606">
    <property type="entry name" value="ARID_dom"/>
</dbReference>
<evidence type="ECO:0000256" key="1">
    <source>
        <dbReference type="PROSITE-ProRule" id="PRU00267"/>
    </source>
</evidence>
<dbReference type="Pfam" id="PF00505">
    <property type="entry name" value="HMG_box"/>
    <property type="match status" value="1"/>
</dbReference>
<keyword evidence="1" id="KW-0238">DNA-binding</keyword>
<dbReference type="PANTHER" id="PTHR46691">
    <property type="entry name" value="HIGH MOBILITY GROUP B PROTEIN 9"/>
    <property type="match status" value="1"/>
</dbReference>
<dbReference type="SUPFAM" id="SSF47095">
    <property type="entry name" value="HMG-box"/>
    <property type="match status" value="1"/>
</dbReference>
<dbReference type="SMART" id="SM01014">
    <property type="entry name" value="ARID"/>
    <property type="match status" value="1"/>
</dbReference>
<dbReference type="GeneID" id="104758854"/>
<sequence length="438" mass="47327">MSTGKSQIEVVTANGFSTFEKGSSSRTSTYENLVQNSELFWDTLRDFFKSSGRELQIPVVEGKRLDLHRLFIEVTSRGGLEEVINNRRCKEVIEVFKFKTAVTNAAHVLKTNYRKTLLQFEHAYFQAPRSTFQGNGMEMKPGAVVTGRIDEKFGSGYLVTMKMGSKEFKGVIFHTSSQEDPTTHRNKRAKSSHGRPKFPRSSYNFFFAEQHVRIKAEGGGRKGPFTKEIAEMWKNLSESDKKVYQEIFLKDKERYKMELSQDKASKYSYAAKIVAATDAVETVAETNATETVAAINAAETVAATNAAEAVAETDAAETVADTDAVKAVAETDAAEAVAETDAVKAVGETDAAEAVAETDAMEIVAETDAAETIAVTDAMEIVAETDAAKAVAETDAPETVAATDAAETVAVTDAMEIVAATDAAASASASETVDEASE</sequence>
<feature type="compositionally biased region" description="Basic residues" evidence="2">
    <location>
        <begin position="184"/>
        <end position="198"/>
    </location>
</feature>
<feature type="domain" description="HMG box" evidence="3">
    <location>
        <begin position="196"/>
        <end position="263"/>
    </location>
</feature>
<dbReference type="SMART" id="SM00398">
    <property type="entry name" value="HMG"/>
    <property type="match status" value="1"/>
</dbReference>
<dbReference type="InterPro" id="IPR009071">
    <property type="entry name" value="HMG_box_dom"/>
</dbReference>
<dbReference type="PROSITE" id="PS50118">
    <property type="entry name" value="HMG_BOX_2"/>
    <property type="match status" value="1"/>
</dbReference>
<protein>
    <submittedName>
        <fullName evidence="6">High mobility group B protein 11</fullName>
    </submittedName>
</protein>
<dbReference type="RefSeq" id="XP_010480113.1">
    <property type="nucleotide sequence ID" value="XM_010481811.1"/>
</dbReference>
<feature type="domain" description="ARID" evidence="4">
    <location>
        <begin position="34"/>
        <end position="125"/>
    </location>
</feature>
<proteinExistence type="predicted"/>
<evidence type="ECO:0000313" key="5">
    <source>
        <dbReference type="Proteomes" id="UP000694864"/>
    </source>
</evidence>
<dbReference type="InterPro" id="IPR036910">
    <property type="entry name" value="HMG_box_dom_sf"/>
</dbReference>